<dbReference type="Proteomes" id="UP000186666">
    <property type="component" value="Unassembled WGS sequence"/>
</dbReference>
<proteinExistence type="predicted"/>
<protein>
    <submittedName>
        <fullName evidence="1">Uncharacterized protein</fullName>
    </submittedName>
</protein>
<sequence>MKEEQLYKCHCNLVNKIFKCFYLDRKTMKEIDISATNYNALINRASNRKLTSHKELLRIREKLKMIRLLRSRS</sequence>
<keyword evidence="2" id="KW-1185">Reference proteome</keyword>
<name>A0ABY1JKD2_9BACL</name>
<dbReference type="RefSeq" id="WP_068589909.1">
    <property type="nucleotide sequence ID" value="NZ_FTNK01000001.1"/>
</dbReference>
<evidence type="ECO:0000313" key="2">
    <source>
        <dbReference type="Proteomes" id="UP000186666"/>
    </source>
</evidence>
<gene>
    <name evidence="1" type="ORF">SAMN05421578_101292</name>
</gene>
<evidence type="ECO:0000313" key="1">
    <source>
        <dbReference type="EMBL" id="SIQ34024.1"/>
    </source>
</evidence>
<dbReference type="EMBL" id="FTNK01000001">
    <property type="protein sequence ID" value="SIQ34024.1"/>
    <property type="molecule type" value="Genomic_DNA"/>
</dbReference>
<accession>A0ABY1JKD2</accession>
<reference evidence="1 2" key="1">
    <citation type="submission" date="2017-01" db="EMBL/GenBank/DDBJ databases">
        <authorList>
            <person name="Varghese N."/>
            <person name="Submissions S."/>
        </authorList>
    </citation>
    <scope>NUCLEOTIDE SEQUENCE [LARGE SCALE GENOMIC DNA]</scope>
    <source>
        <strain evidence="1 2">ATCC 23464</strain>
    </source>
</reference>
<comment type="caution">
    <text evidence="1">The sequence shown here is derived from an EMBL/GenBank/DDBJ whole genome shotgun (WGS) entry which is preliminary data.</text>
</comment>
<organism evidence="1 2">
    <name type="scientific">Paenibacillus macquariensis</name>
    <dbReference type="NCBI Taxonomy" id="948756"/>
    <lineage>
        <taxon>Bacteria</taxon>
        <taxon>Bacillati</taxon>
        <taxon>Bacillota</taxon>
        <taxon>Bacilli</taxon>
        <taxon>Bacillales</taxon>
        <taxon>Paenibacillaceae</taxon>
        <taxon>Paenibacillus</taxon>
    </lineage>
</organism>